<dbReference type="PANTHER" id="PTHR30006">
    <property type="entry name" value="THIAMINE-BINDING PERIPLASMIC PROTEIN-RELATED"/>
    <property type="match status" value="1"/>
</dbReference>
<feature type="region of interest" description="Disordered" evidence="2">
    <location>
        <begin position="23"/>
        <end position="53"/>
    </location>
</feature>
<accession>A0ABD6B4V9</accession>
<dbReference type="EMBL" id="JBHUDH010000033">
    <property type="protein sequence ID" value="MFD1525487.1"/>
    <property type="molecule type" value="Genomic_DNA"/>
</dbReference>
<dbReference type="Proteomes" id="UP001597111">
    <property type="component" value="Unassembled WGS sequence"/>
</dbReference>
<dbReference type="Gene3D" id="3.40.190.10">
    <property type="entry name" value="Periplasmic binding protein-like II"/>
    <property type="match status" value="2"/>
</dbReference>
<comment type="caution">
    <text evidence="3">The sequence shown here is derived from an EMBL/GenBank/DDBJ whole genome shotgun (WGS) entry which is preliminary data.</text>
</comment>
<dbReference type="SUPFAM" id="SSF53850">
    <property type="entry name" value="Periplasmic binding protein-like II"/>
    <property type="match status" value="1"/>
</dbReference>
<keyword evidence="1" id="KW-0732">Signal</keyword>
<dbReference type="Pfam" id="PF13416">
    <property type="entry name" value="SBP_bac_8"/>
    <property type="match status" value="1"/>
</dbReference>
<name>A0ABD6B4V9_9EURY</name>
<reference evidence="3 4" key="1">
    <citation type="journal article" date="2019" name="Int. J. Syst. Evol. Microbiol.">
        <title>The Global Catalogue of Microorganisms (GCM) 10K type strain sequencing project: providing services to taxonomists for standard genome sequencing and annotation.</title>
        <authorList>
            <consortium name="The Broad Institute Genomics Platform"/>
            <consortium name="The Broad Institute Genome Sequencing Center for Infectious Disease"/>
            <person name="Wu L."/>
            <person name="Ma J."/>
        </authorList>
    </citation>
    <scope>NUCLEOTIDE SEQUENCE [LARGE SCALE GENOMIC DNA]</scope>
    <source>
        <strain evidence="3 4">CGMCC 1.12285</strain>
    </source>
</reference>
<gene>
    <name evidence="3" type="ORF">ACFR9S_04115</name>
</gene>
<protein>
    <submittedName>
        <fullName evidence="3">Thiamine ABC transporter substrate binding subunit</fullName>
    </submittedName>
</protein>
<evidence type="ECO:0000313" key="4">
    <source>
        <dbReference type="Proteomes" id="UP001597111"/>
    </source>
</evidence>
<dbReference type="InterPro" id="IPR005948">
    <property type="entry name" value="ThiB-like"/>
</dbReference>
<evidence type="ECO:0000256" key="2">
    <source>
        <dbReference type="SAM" id="MobiDB-lite"/>
    </source>
</evidence>
<dbReference type="NCBIfam" id="TIGR01254">
    <property type="entry name" value="sfuA"/>
    <property type="match status" value="1"/>
</dbReference>
<proteinExistence type="predicted"/>
<dbReference type="InterPro" id="IPR006059">
    <property type="entry name" value="SBP"/>
</dbReference>
<dbReference type="PROSITE" id="PS51257">
    <property type="entry name" value="PROKAR_LIPOPROTEIN"/>
    <property type="match status" value="1"/>
</dbReference>
<dbReference type="AlphaFoldDB" id="A0ABD6B4V9"/>
<keyword evidence="4" id="KW-1185">Reference proteome</keyword>
<dbReference type="RefSeq" id="WP_379731010.1">
    <property type="nucleotide sequence ID" value="NZ_JBHSWZ010000043.1"/>
</dbReference>
<evidence type="ECO:0000313" key="3">
    <source>
        <dbReference type="EMBL" id="MFD1525487.1"/>
    </source>
</evidence>
<sequence length="381" mass="41830">MKRRSYLRTAGVGAAALLAGCSAEPVDTETDPATDTSTDTATGTSVGTTEGTPTLRVGTYTSFIDAPSTSPGEWVKEQFEAEHDATLEWFAPDGGIDYFLQRRNQGVTVDTDLFAGLTPENMVRADDNLEDGDSLFDAVDPSAISNADHIVDDYQFDPQGRAFPMGAAYISLVYNQNMLDERGVSGPETFEDLTTDDYSDALLIPNPQNSETGLEFLFWTINEYGEDGYLDYWQRLLDNGARILEGWGAAYGAYSEGEAPAVVSYSTDQVFADMSGADMAEHQIGFLNGEGYAYLEAMARFSDTDRPELAESFMSFMLRPEIQAEVAQRNVALPAVDNAELPESFDELTPEPETVVSFDYDRLSGNVDTWLDEWSRQVASQ</sequence>
<feature type="compositionally biased region" description="Low complexity" evidence="2">
    <location>
        <begin position="33"/>
        <end position="53"/>
    </location>
</feature>
<dbReference type="PANTHER" id="PTHR30006:SF2">
    <property type="entry name" value="ABC TRANSPORTER SUBSTRATE-BINDING PROTEIN"/>
    <property type="match status" value="1"/>
</dbReference>
<organism evidence="3 4">
    <name type="scientific">Halolamina salina</name>
    <dbReference type="NCBI Taxonomy" id="1220023"/>
    <lineage>
        <taxon>Archaea</taxon>
        <taxon>Methanobacteriati</taxon>
        <taxon>Methanobacteriota</taxon>
        <taxon>Stenosarchaea group</taxon>
        <taxon>Halobacteria</taxon>
        <taxon>Halobacteriales</taxon>
        <taxon>Haloferacaceae</taxon>
    </lineage>
</organism>
<evidence type="ECO:0000256" key="1">
    <source>
        <dbReference type="ARBA" id="ARBA00022729"/>
    </source>
</evidence>